<dbReference type="PRINTS" id="PR00237">
    <property type="entry name" value="GPCRRHODOPSN"/>
</dbReference>
<dbReference type="Pfam" id="PF00001">
    <property type="entry name" value="7tm_1"/>
    <property type="match status" value="1"/>
</dbReference>
<name>A0ABP1R5L8_9HEXA</name>
<sequence length="393" mass="45425">MEGSGSGSGAGRIMHSDLEYDSSGDYSDKWFRPPLIKDYVDQSVKILSTENDTFPLYFAEDEEYSLYFKIAIVILFNSVFVTALVGNALVIYIVFSRLKMRTATNYLIANLAMGDLLMTVSCVPFVYLPVIRLYWPFGTFLCYLLPHAQSVSLLVSSYTLVALAVDRYMQICYPFRPQLTKSQTCSISAGMWIIALITAFPIAIFKENFPYKNTGQYMCDNTGWKDMGPEEFKLPYGWTLMTFQYYFPVTLLIFTYSRIKSLRQAEAEDSKDQSVFKTKSNKMLKMMMTVSLIYIMSWLPHNIFIIYEEIWVEPSSKELQQVIEYLYLAFLWLAMAHTVWKPVIYCFMDSSFRDGFKEVASNVRRKLVHSIFKRGDPHLHNTVQDQVTTKFGP</sequence>
<dbReference type="SUPFAM" id="SSF81321">
    <property type="entry name" value="Family A G protein-coupled receptor-like"/>
    <property type="match status" value="1"/>
</dbReference>
<gene>
    <name evidence="12" type="ORF">ODALV1_LOCUS17399</name>
</gene>
<reference evidence="12 13" key="1">
    <citation type="submission" date="2024-08" db="EMBL/GenBank/DDBJ databases">
        <authorList>
            <person name="Cucini C."/>
            <person name="Frati F."/>
        </authorList>
    </citation>
    <scope>NUCLEOTIDE SEQUENCE [LARGE SCALE GENOMIC DNA]</scope>
</reference>
<dbReference type="PROSITE" id="PS50262">
    <property type="entry name" value="G_PROTEIN_RECEP_F1_2"/>
    <property type="match status" value="1"/>
</dbReference>
<feature type="transmembrane region" description="Helical" evidence="10">
    <location>
        <begin position="107"/>
        <end position="127"/>
    </location>
</feature>
<dbReference type="Proteomes" id="UP001642540">
    <property type="component" value="Unassembled WGS sequence"/>
</dbReference>
<feature type="transmembrane region" description="Helical" evidence="10">
    <location>
        <begin position="327"/>
        <end position="348"/>
    </location>
</feature>
<evidence type="ECO:0000256" key="1">
    <source>
        <dbReference type="ARBA" id="ARBA00004141"/>
    </source>
</evidence>
<comment type="similarity">
    <text evidence="2 9">Belongs to the G-protein coupled receptor 1 family.</text>
</comment>
<dbReference type="EMBL" id="CAXLJM020000053">
    <property type="protein sequence ID" value="CAL8116765.1"/>
    <property type="molecule type" value="Genomic_DNA"/>
</dbReference>
<evidence type="ECO:0000256" key="3">
    <source>
        <dbReference type="ARBA" id="ARBA00022692"/>
    </source>
</evidence>
<dbReference type="PRINTS" id="PR01012">
    <property type="entry name" value="NRPEPTIDEYR"/>
</dbReference>
<organism evidence="12 13">
    <name type="scientific">Orchesella dallaii</name>
    <dbReference type="NCBI Taxonomy" id="48710"/>
    <lineage>
        <taxon>Eukaryota</taxon>
        <taxon>Metazoa</taxon>
        <taxon>Ecdysozoa</taxon>
        <taxon>Arthropoda</taxon>
        <taxon>Hexapoda</taxon>
        <taxon>Collembola</taxon>
        <taxon>Entomobryomorpha</taxon>
        <taxon>Entomobryoidea</taxon>
        <taxon>Orchesellidae</taxon>
        <taxon>Orchesellinae</taxon>
        <taxon>Orchesella</taxon>
    </lineage>
</organism>
<evidence type="ECO:0000256" key="8">
    <source>
        <dbReference type="ARBA" id="ARBA00023224"/>
    </source>
</evidence>
<keyword evidence="4 10" id="KW-1133">Transmembrane helix</keyword>
<feature type="domain" description="G-protein coupled receptors family 1 profile" evidence="11">
    <location>
        <begin position="86"/>
        <end position="345"/>
    </location>
</feature>
<comment type="caution">
    <text evidence="12">The sequence shown here is derived from an EMBL/GenBank/DDBJ whole genome shotgun (WGS) entry which is preliminary data.</text>
</comment>
<evidence type="ECO:0000256" key="10">
    <source>
        <dbReference type="SAM" id="Phobius"/>
    </source>
</evidence>
<proteinExistence type="inferred from homology"/>
<keyword evidence="7 9" id="KW-0675">Receptor</keyword>
<dbReference type="InterPro" id="IPR017452">
    <property type="entry name" value="GPCR_Rhodpsn_7TM"/>
</dbReference>
<feature type="transmembrane region" description="Helical" evidence="10">
    <location>
        <begin position="185"/>
        <end position="205"/>
    </location>
</feature>
<keyword evidence="6 10" id="KW-0472">Membrane</keyword>
<accession>A0ABP1R5L8</accession>
<evidence type="ECO:0000256" key="9">
    <source>
        <dbReference type="RuleBase" id="RU000688"/>
    </source>
</evidence>
<keyword evidence="5 9" id="KW-0297">G-protein coupled receptor</keyword>
<evidence type="ECO:0000256" key="4">
    <source>
        <dbReference type="ARBA" id="ARBA00022989"/>
    </source>
</evidence>
<protein>
    <recommendedName>
        <fullName evidence="11">G-protein coupled receptors family 1 profile domain-containing protein</fullName>
    </recommendedName>
</protein>
<evidence type="ECO:0000313" key="12">
    <source>
        <dbReference type="EMBL" id="CAL8116765.1"/>
    </source>
</evidence>
<evidence type="ECO:0000256" key="7">
    <source>
        <dbReference type="ARBA" id="ARBA00023170"/>
    </source>
</evidence>
<evidence type="ECO:0000259" key="11">
    <source>
        <dbReference type="PROSITE" id="PS50262"/>
    </source>
</evidence>
<keyword evidence="8 9" id="KW-0807">Transducer</keyword>
<keyword evidence="13" id="KW-1185">Reference proteome</keyword>
<dbReference type="InterPro" id="IPR000611">
    <property type="entry name" value="NPY_rcpt"/>
</dbReference>
<evidence type="ECO:0000313" key="13">
    <source>
        <dbReference type="Proteomes" id="UP001642540"/>
    </source>
</evidence>
<evidence type="ECO:0000256" key="5">
    <source>
        <dbReference type="ARBA" id="ARBA00023040"/>
    </source>
</evidence>
<dbReference type="PANTHER" id="PTHR24235">
    <property type="entry name" value="NEUROPEPTIDE Y RECEPTOR"/>
    <property type="match status" value="1"/>
</dbReference>
<dbReference type="InterPro" id="IPR000276">
    <property type="entry name" value="GPCR_Rhodpsn"/>
</dbReference>
<feature type="transmembrane region" description="Helical" evidence="10">
    <location>
        <begin position="147"/>
        <end position="165"/>
    </location>
</feature>
<dbReference type="PANTHER" id="PTHR24235:SF29">
    <property type="entry name" value="GH23382P"/>
    <property type="match status" value="1"/>
</dbReference>
<evidence type="ECO:0000256" key="2">
    <source>
        <dbReference type="ARBA" id="ARBA00010663"/>
    </source>
</evidence>
<feature type="transmembrane region" description="Helical" evidence="10">
    <location>
        <begin position="236"/>
        <end position="256"/>
    </location>
</feature>
<feature type="transmembrane region" description="Helical" evidence="10">
    <location>
        <begin position="66"/>
        <end position="95"/>
    </location>
</feature>
<comment type="subcellular location">
    <subcellularLocation>
        <location evidence="1">Membrane</location>
        <topology evidence="1">Multi-pass membrane protein</topology>
    </subcellularLocation>
</comment>
<dbReference type="PROSITE" id="PS00237">
    <property type="entry name" value="G_PROTEIN_RECEP_F1_1"/>
    <property type="match status" value="1"/>
</dbReference>
<keyword evidence="3 9" id="KW-0812">Transmembrane</keyword>
<evidence type="ECO:0000256" key="6">
    <source>
        <dbReference type="ARBA" id="ARBA00023136"/>
    </source>
</evidence>
<dbReference type="Gene3D" id="1.20.1070.10">
    <property type="entry name" value="Rhodopsin 7-helix transmembrane proteins"/>
    <property type="match status" value="1"/>
</dbReference>
<feature type="transmembrane region" description="Helical" evidence="10">
    <location>
        <begin position="286"/>
        <end position="307"/>
    </location>
</feature>